<reference evidence="9 10" key="1">
    <citation type="submission" date="2017-03" db="EMBL/GenBank/DDBJ databases">
        <title>Widespread Adenine N6-methylation of Active Genes in Fungi.</title>
        <authorList>
            <consortium name="DOE Joint Genome Institute"/>
            <person name="Mondo S.J."/>
            <person name="Dannebaum R.O."/>
            <person name="Kuo R.C."/>
            <person name="Louie K.B."/>
            <person name="Bewick A.J."/>
            <person name="Labutti K."/>
            <person name="Haridas S."/>
            <person name="Kuo A."/>
            <person name="Salamov A."/>
            <person name="Ahrendt S.R."/>
            <person name="Lau R."/>
            <person name="Bowen B.P."/>
            <person name="Lipzen A."/>
            <person name="Sullivan W."/>
            <person name="Andreopoulos W.B."/>
            <person name="Clum A."/>
            <person name="Lindquist E."/>
            <person name="Daum C."/>
            <person name="Northen T.R."/>
            <person name="Ramamoorthy G."/>
            <person name="Schmitz R.J."/>
            <person name="Gryganskyi A."/>
            <person name="Culley D."/>
            <person name="Magnuson J."/>
            <person name="James T.Y."/>
            <person name="O'Malley M.A."/>
            <person name="Stajich J.E."/>
            <person name="Spatafora J.W."/>
            <person name="Visel A."/>
            <person name="Grigoriev I.V."/>
        </authorList>
    </citation>
    <scope>NUCLEOTIDE SEQUENCE [LARGE SCALE GENOMIC DNA]</scope>
    <source>
        <strain evidence="9 10">NRRL Y-17943</strain>
    </source>
</reference>
<evidence type="ECO:0000313" key="10">
    <source>
        <dbReference type="Proteomes" id="UP000193218"/>
    </source>
</evidence>
<feature type="transmembrane region" description="Helical" evidence="7">
    <location>
        <begin position="385"/>
        <end position="408"/>
    </location>
</feature>
<feature type="transmembrane region" description="Helical" evidence="7">
    <location>
        <begin position="311"/>
        <end position="331"/>
    </location>
</feature>
<keyword evidence="5 7" id="KW-1133">Transmembrane helix</keyword>
<dbReference type="FunFam" id="1.20.1740.10:FF:000006">
    <property type="entry name" value="General amino acid permease"/>
    <property type="match status" value="1"/>
</dbReference>
<keyword evidence="3 7" id="KW-0812">Transmembrane</keyword>
<proteinExistence type="predicted"/>
<dbReference type="InterPro" id="IPR004840">
    <property type="entry name" value="Amino_acid_permease_CS"/>
</dbReference>
<dbReference type="Pfam" id="PF00324">
    <property type="entry name" value="AA_permease"/>
    <property type="match status" value="1"/>
</dbReference>
<feature type="transmembrane region" description="Helical" evidence="7">
    <location>
        <begin position="459"/>
        <end position="479"/>
    </location>
</feature>
<dbReference type="Proteomes" id="UP000193218">
    <property type="component" value="Unassembled WGS sequence"/>
</dbReference>
<dbReference type="GeneID" id="33555412"/>
<keyword evidence="4" id="KW-0029">Amino-acid transport</keyword>
<name>A0A1Y1UBF3_9TREE</name>
<dbReference type="InParanoid" id="A0A1Y1UBF3"/>
<feature type="transmembrane region" description="Helical" evidence="7">
    <location>
        <begin position="55"/>
        <end position="81"/>
    </location>
</feature>
<feature type="transmembrane region" description="Helical" evidence="7">
    <location>
        <begin position="164"/>
        <end position="183"/>
    </location>
</feature>
<evidence type="ECO:0000256" key="4">
    <source>
        <dbReference type="ARBA" id="ARBA00022970"/>
    </source>
</evidence>
<evidence type="ECO:0000256" key="5">
    <source>
        <dbReference type="ARBA" id="ARBA00022989"/>
    </source>
</evidence>
<organism evidence="9 10">
    <name type="scientific">Kockovaella imperatae</name>
    <dbReference type="NCBI Taxonomy" id="4999"/>
    <lineage>
        <taxon>Eukaryota</taxon>
        <taxon>Fungi</taxon>
        <taxon>Dikarya</taxon>
        <taxon>Basidiomycota</taxon>
        <taxon>Agaricomycotina</taxon>
        <taxon>Tremellomycetes</taxon>
        <taxon>Tremellales</taxon>
        <taxon>Cuniculitremaceae</taxon>
        <taxon>Kockovaella</taxon>
    </lineage>
</organism>
<dbReference type="GO" id="GO:0016020">
    <property type="term" value="C:membrane"/>
    <property type="evidence" value="ECO:0007669"/>
    <property type="project" value="UniProtKB-SubCell"/>
</dbReference>
<evidence type="ECO:0000256" key="6">
    <source>
        <dbReference type="ARBA" id="ARBA00023136"/>
    </source>
</evidence>
<dbReference type="EMBL" id="NBSH01000013">
    <property type="protein sequence ID" value="ORX34847.1"/>
    <property type="molecule type" value="Genomic_DNA"/>
</dbReference>
<comment type="subcellular location">
    <subcellularLocation>
        <location evidence="1">Membrane</location>
        <topology evidence="1">Multi-pass membrane protein</topology>
    </subcellularLocation>
</comment>
<feature type="transmembrane region" description="Helical" evidence="7">
    <location>
        <begin position="428"/>
        <end position="447"/>
    </location>
</feature>
<evidence type="ECO:0000259" key="8">
    <source>
        <dbReference type="Pfam" id="PF00324"/>
    </source>
</evidence>
<evidence type="ECO:0000256" key="1">
    <source>
        <dbReference type="ARBA" id="ARBA00004141"/>
    </source>
</evidence>
<keyword evidence="6 7" id="KW-0472">Membrane</keyword>
<dbReference type="InterPro" id="IPR004841">
    <property type="entry name" value="AA-permease/SLC12A_dom"/>
</dbReference>
<dbReference type="GO" id="GO:0015171">
    <property type="term" value="F:amino acid transmembrane transporter activity"/>
    <property type="evidence" value="ECO:0007669"/>
    <property type="project" value="TreeGrafter"/>
</dbReference>
<evidence type="ECO:0000313" key="9">
    <source>
        <dbReference type="EMBL" id="ORX34847.1"/>
    </source>
</evidence>
<feature type="transmembrane region" description="Helical" evidence="7">
    <location>
        <begin position="139"/>
        <end position="158"/>
    </location>
</feature>
<dbReference type="PROSITE" id="PS00218">
    <property type="entry name" value="AMINO_ACID_PERMEASE_1"/>
    <property type="match status" value="1"/>
</dbReference>
<dbReference type="OrthoDB" id="10062876at2759"/>
<evidence type="ECO:0000256" key="3">
    <source>
        <dbReference type="ARBA" id="ARBA00022692"/>
    </source>
</evidence>
<keyword evidence="2" id="KW-0813">Transport</keyword>
<evidence type="ECO:0000256" key="2">
    <source>
        <dbReference type="ARBA" id="ARBA00022448"/>
    </source>
</evidence>
<keyword evidence="10" id="KW-1185">Reference proteome</keyword>
<dbReference type="PANTHER" id="PTHR43341">
    <property type="entry name" value="AMINO ACID PERMEASE"/>
    <property type="match status" value="1"/>
</dbReference>
<dbReference type="Gene3D" id="1.20.1740.10">
    <property type="entry name" value="Amino acid/polyamine transporter I"/>
    <property type="match status" value="1"/>
</dbReference>
<dbReference type="PIRSF" id="PIRSF006060">
    <property type="entry name" value="AA_transporter"/>
    <property type="match status" value="1"/>
</dbReference>
<feature type="transmembrane region" description="Helical" evidence="7">
    <location>
        <begin position="355"/>
        <end position="373"/>
    </location>
</feature>
<feature type="transmembrane region" description="Helical" evidence="7">
    <location>
        <begin position="24"/>
        <end position="43"/>
    </location>
</feature>
<dbReference type="PANTHER" id="PTHR43341:SF1">
    <property type="entry name" value="GENERAL AMINO-ACID PERMEASE GAP1"/>
    <property type="match status" value="1"/>
</dbReference>
<comment type="caution">
    <text evidence="9">The sequence shown here is derived from an EMBL/GenBank/DDBJ whole genome shotgun (WGS) entry which is preliminary data.</text>
</comment>
<dbReference type="RefSeq" id="XP_021869089.1">
    <property type="nucleotide sequence ID" value="XM_022013604.1"/>
</dbReference>
<feature type="domain" description="Amino acid permease/ SLC12A" evidence="8">
    <location>
        <begin position="24"/>
        <end position="484"/>
    </location>
</feature>
<feature type="transmembrane region" description="Helical" evidence="7">
    <location>
        <begin position="258"/>
        <end position="279"/>
    </location>
</feature>
<dbReference type="AlphaFoldDB" id="A0A1Y1UBF3"/>
<dbReference type="STRING" id="4999.A0A1Y1UBF3"/>
<accession>A0A1Y1UBF3</accession>
<evidence type="ECO:0000256" key="7">
    <source>
        <dbReference type="SAM" id="Phobius"/>
    </source>
</evidence>
<gene>
    <name evidence="9" type="ORF">BD324DRAFT_583206</name>
</gene>
<protein>
    <submittedName>
        <fullName evidence="9">Amino acid permease/ SLC12A domain-containing protein</fullName>
    </submittedName>
</protein>
<dbReference type="InterPro" id="IPR050524">
    <property type="entry name" value="APC_YAT"/>
</dbReference>
<sequence length="525" mass="58068">MCDTNIDVHTHLYDGVQRKMEQRHMQMIALAGVIGTGLFLGSGKAIAHGGPLGAFLAYVVVGSVIYSVLVCLGEMAVYAPISGSYIHYTERWLHPSLGFAMGWQICLQYMISLPSEIIAASILVSFWDTSFTIPHQAGYLVVFAAFCIVINLLGVRWFGESEFAFAMMKIFFIIGLLIGGLVVDLGGGPNHDRIGFRYWKSPGAFAQYHSKGSLGNFLGWFTDLVQAANSYGGIEMIGFAAAEVKNPRVAVAKAIRRVFYRIAIFFCASIFVIGMLVPYNDPKLLQSTGTSASSPFVIAFDRAGIKVLPSLINAIVMLSALSSGNSLLYSVSRMIYGLALRGQAPSIFVKTTKKGLPIVSLVVSSLSFALAYLTLSKGSATVFNWLQNITSIASFICWSVIVGAYLRFKNGLAAQGIDRKQFHYWNRWQPLPAYWALFWCLIVVFLNGWEVFTHGNWSGANFVVNYVNIALFVSLAVFYQAWKRPGWTRLEDLDFVSNIPSDEEVSYDEPPPKNWFIKACNYVLT</sequence>